<name>A0A439DHK3_9PEZI</name>
<dbReference type="STRING" id="363999.A0A439DHK3"/>
<keyword evidence="3" id="KW-1185">Reference proteome</keyword>
<dbReference type="PROSITE" id="PS50404">
    <property type="entry name" value="GST_NTER"/>
    <property type="match status" value="1"/>
</dbReference>
<dbReference type="InterPro" id="IPR036249">
    <property type="entry name" value="Thioredoxin-like_sf"/>
</dbReference>
<accession>A0A439DHK3</accession>
<dbReference type="CDD" id="cd03038">
    <property type="entry name" value="GST_N_etherase_LigE"/>
    <property type="match status" value="1"/>
</dbReference>
<dbReference type="Proteomes" id="UP000286045">
    <property type="component" value="Unassembled WGS sequence"/>
</dbReference>
<dbReference type="Pfam" id="PF13409">
    <property type="entry name" value="GST_N_2"/>
    <property type="match status" value="1"/>
</dbReference>
<dbReference type="InterPro" id="IPR054416">
    <property type="entry name" value="GST_UstS-like_C"/>
</dbReference>
<dbReference type="Gene3D" id="1.20.1050.10">
    <property type="match status" value="1"/>
</dbReference>
<comment type="caution">
    <text evidence="2">The sequence shown here is derived from an EMBL/GenBank/DDBJ whole genome shotgun (WGS) entry which is preliminary data.</text>
</comment>
<dbReference type="AlphaFoldDB" id="A0A439DHK3"/>
<proteinExistence type="predicted"/>
<reference evidence="2 3" key="1">
    <citation type="submission" date="2018-12" db="EMBL/GenBank/DDBJ databases">
        <title>Draft genome sequence of Xylaria grammica IHI A82.</title>
        <authorList>
            <person name="Buettner E."/>
            <person name="Kellner H."/>
        </authorList>
    </citation>
    <scope>NUCLEOTIDE SEQUENCE [LARGE SCALE GENOMIC DNA]</scope>
    <source>
        <strain evidence="2 3">IHI A82</strain>
    </source>
</reference>
<sequence>MAASKIVLFDLPSKEPNHAWSLNTWKTRLVLNYKGLDYETEWVEYPEIKPRLQPHFPDKEEFTVPTVKMPDGTYIMDSMVIAREIEKQHPSPPLYVDSPLRQRYIDYLSPAWVQLRPEILSAVPNRLLNEVNHPYWRETRSQHLGMDLDQFVRENNGKHIYKAAAPHLQNITAMLKENDEGVFFMGDTISYVDFTHAGFLVMFRAMGEDIFQPLLEATGDPELHLKFLEALKPWLERDDH</sequence>
<evidence type="ECO:0000313" key="2">
    <source>
        <dbReference type="EMBL" id="RWA13886.1"/>
    </source>
</evidence>
<dbReference type="SUPFAM" id="SSF47616">
    <property type="entry name" value="GST C-terminal domain-like"/>
    <property type="match status" value="1"/>
</dbReference>
<organism evidence="2 3">
    <name type="scientific">Xylaria grammica</name>
    <dbReference type="NCBI Taxonomy" id="363999"/>
    <lineage>
        <taxon>Eukaryota</taxon>
        <taxon>Fungi</taxon>
        <taxon>Dikarya</taxon>
        <taxon>Ascomycota</taxon>
        <taxon>Pezizomycotina</taxon>
        <taxon>Sordariomycetes</taxon>
        <taxon>Xylariomycetidae</taxon>
        <taxon>Xylariales</taxon>
        <taxon>Xylariaceae</taxon>
        <taxon>Xylaria</taxon>
    </lineage>
</organism>
<evidence type="ECO:0000259" key="1">
    <source>
        <dbReference type="PROSITE" id="PS50404"/>
    </source>
</evidence>
<dbReference type="Pfam" id="PF22041">
    <property type="entry name" value="GST_C_7"/>
    <property type="match status" value="1"/>
</dbReference>
<protein>
    <recommendedName>
        <fullName evidence="1">GST N-terminal domain-containing protein</fullName>
    </recommendedName>
</protein>
<dbReference type="InterPro" id="IPR004045">
    <property type="entry name" value="Glutathione_S-Trfase_N"/>
</dbReference>
<dbReference type="SUPFAM" id="SSF52833">
    <property type="entry name" value="Thioredoxin-like"/>
    <property type="match status" value="1"/>
</dbReference>
<gene>
    <name evidence="2" type="ORF">EKO27_g1187</name>
</gene>
<evidence type="ECO:0000313" key="3">
    <source>
        <dbReference type="Proteomes" id="UP000286045"/>
    </source>
</evidence>
<dbReference type="InterPro" id="IPR036282">
    <property type="entry name" value="Glutathione-S-Trfase_C_sf"/>
</dbReference>
<dbReference type="Gene3D" id="3.40.30.10">
    <property type="entry name" value="Glutaredoxin"/>
    <property type="match status" value="1"/>
</dbReference>
<dbReference type="EMBL" id="RYZI01000017">
    <property type="protein sequence ID" value="RWA13886.1"/>
    <property type="molecule type" value="Genomic_DNA"/>
</dbReference>
<feature type="domain" description="GST N-terminal" evidence="1">
    <location>
        <begin position="11"/>
        <end position="93"/>
    </location>
</feature>